<sequence>MSWDELAPDGVYPIAGANALFLEPCRMISSAYAHYFALPHRYYSRSFFLRHHDHSADNPQTQLPQKKRKRKRKKPIHNHSNPKELLAEQRHQGIRQFILDAHQAFLAIPEVSDLLKSLEDLVHKSKGSSDCEEIHDTGTDMVDFVKLSYVWQSPFYDITLFGVQGSSLRSTAPISTFPLFKSTVENNLHKESIGICAGTTVILPEKSRFLMSDFADTWRTLASHLGNDYNFILIDPPWENKSVHRHAPYSTLPNKYLLSLPLKDLANHQGALIGLWVTNREKLWTFVEKELFPAWGVNLQAIWYWLKVKSDGQMITELDISHHKPYECLLLGYMLPHHKKDSSQVPPPKVPPDKQVLISIPGDHSRKPPLACSNFFNLDNFLRNLFQHLHRLNVLSAFIALLSAYVPGHDQMRGLELFARDLHPGCTSWGNEPLRFQQTQYFSKRQTEEDSFP</sequence>
<gene>
    <name evidence="3" type="ORF">KP509_28G021900</name>
</gene>
<dbReference type="GO" id="GO:0008168">
    <property type="term" value="F:methyltransferase activity"/>
    <property type="evidence" value="ECO:0007669"/>
    <property type="project" value="TreeGrafter"/>
</dbReference>
<dbReference type="InterPro" id="IPR007757">
    <property type="entry name" value="MT-A70-like"/>
</dbReference>
<dbReference type="PANTHER" id="PTHR12829:SF4">
    <property type="entry name" value="N(6)-ADENINE-SPECIFIC METHYLTRANSFERASE METTL4"/>
    <property type="match status" value="1"/>
</dbReference>
<name>A0A8T2RAB1_CERRI</name>
<evidence type="ECO:0000313" key="3">
    <source>
        <dbReference type="EMBL" id="KAH7293352.1"/>
    </source>
</evidence>
<dbReference type="PROSITE" id="PS51143">
    <property type="entry name" value="MT_A70"/>
    <property type="match status" value="1"/>
</dbReference>
<evidence type="ECO:0000256" key="1">
    <source>
        <dbReference type="PROSITE-ProRule" id="PRU00489"/>
    </source>
</evidence>
<feature type="region of interest" description="Disordered" evidence="2">
    <location>
        <begin position="54"/>
        <end position="84"/>
    </location>
</feature>
<evidence type="ECO:0000313" key="4">
    <source>
        <dbReference type="Proteomes" id="UP000825935"/>
    </source>
</evidence>
<dbReference type="OrthoDB" id="61116at2759"/>
<organism evidence="3 4">
    <name type="scientific">Ceratopteris richardii</name>
    <name type="common">Triangle waterfern</name>
    <dbReference type="NCBI Taxonomy" id="49495"/>
    <lineage>
        <taxon>Eukaryota</taxon>
        <taxon>Viridiplantae</taxon>
        <taxon>Streptophyta</taxon>
        <taxon>Embryophyta</taxon>
        <taxon>Tracheophyta</taxon>
        <taxon>Polypodiopsida</taxon>
        <taxon>Polypodiidae</taxon>
        <taxon>Polypodiales</taxon>
        <taxon>Pteridineae</taxon>
        <taxon>Pteridaceae</taxon>
        <taxon>Parkerioideae</taxon>
        <taxon>Ceratopteris</taxon>
    </lineage>
</organism>
<dbReference type="Proteomes" id="UP000825935">
    <property type="component" value="Chromosome 28"/>
</dbReference>
<feature type="compositionally biased region" description="Basic residues" evidence="2">
    <location>
        <begin position="65"/>
        <end position="77"/>
    </location>
</feature>
<keyword evidence="4" id="KW-1185">Reference proteome</keyword>
<protein>
    <submittedName>
        <fullName evidence="3">Uncharacterized protein</fullName>
    </submittedName>
</protein>
<dbReference type="PANTHER" id="PTHR12829">
    <property type="entry name" value="N6-ADENOSINE-METHYLTRANSFERASE"/>
    <property type="match status" value="1"/>
</dbReference>
<proteinExistence type="inferred from homology"/>
<evidence type="ECO:0000256" key="2">
    <source>
        <dbReference type="SAM" id="MobiDB-lite"/>
    </source>
</evidence>
<comment type="caution">
    <text evidence="3">The sequence shown here is derived from an EMBL/GenBank/DDBJ whole genome shotgun (WGS) entry which is preliminary data.</text>
</comment>
<comment type="similarity">
    <text evidence="1">Belongs to the MT-A70-like family.</text>
</comment>
<dbReference type="Pfam" id="PF05063">
    <property type="entry name" value="MT-A70"/>
    <property type="match status" value="1"/>
</dbReference>
<dbReference type="EMBL" id="CM035433">
    <property type="protein sequence ID" value="KAH7293352.1"/>
    <property type="molecule type" value="Genomic_DNA"/>
</dbReference>
<dbReference type="AlphaFoldDB" id="A0A8T2RAB1"/>
<reference evidence="3" key="1">
    <citation type="submission" date="2021-08" db="EMBL/GenBank/DDBJ databases">
        <title>WGS assembly of Ceratopteris richardii.</title>
        <authorList>
            <person name="Marchant D.B."/>
            <person name="Chen G."/>
            <person name="Jenkins J."/>
            <person name="Shu S."/>
            <person name="Leebens-Mack J."/>
            <person name="Grimwood J."/>
            <person name="Schmutz J."/>
            <person name="Soltis P."/>
            <person name="Soltis D."/>
            <person name="Chen Z.-H."/>
        </authorList>
    </citation>
    <scope>NUCLEOTIDE SEQUENCE</scope>
    <source>
        <strain evidence="3">Whitten #5841</strain>
        <tissue evidence="3">Leaf</tissue>
    </source>
</reference>
<dbReference type="OMA" id="EPLRFQD"/>
<dbReference type="GO" id="GO:0005634">
    <property type="term" value="C:nucleus"/>
    <property type="evidence" value="ECO:0007669"/>
    <property type="project" value="TreeGrafter"/>
</dbReference>
<accession>A0A8T2RAB1</accession>